<evidence type="ECO:0000313" key="2">
    <source>
        <dbReference type="EMBL" id="MFC5862663.1"/>
    </source>
</evidence>
<dbReference type="PRINTS" id="PR00778">
    <property type="entry name" value="HTHARSR"/>
</dbReference>
<dbReference type="CDD" id="cd02440">
    <property type="entry name" value="AdoMet_MTases"/>
    <property type="match status" value="1"/>
</dbReference>
<dbReference type="InterPro" id="IPR011991">
    <property type="entry name" value="ArsR-like_HTH"/>
</dbReference>
<dbReference type="CDD" id="cd00090">
    <property type="entry name" value="HTH_ARSR"/>
    <property type="match status" value="1"/>
</dbReference>
<evidence type="ECO:0000313" key="3">
    <source>
        <dbReference type="Proteomes" id="UP001596091"/>
    </source>
</evidence>
<dbReference type="EMBL" id="JBHSPH010000002">
    <property type="protein sequence ID" value="MFC5862663.1"/>
    <property type="molecule type" value="Genomic_DNA"/>
</dbReference>
<dbReference type="Pfam" id="PF08241">
    <property type="entry name" value="Methyltransf_11"/>
    <property type="match status" value="1"/>
</dbReference>
<name>A0ABW1EI64_9BACT</name>
<dbReference type="RefSeq" id="WP_263336356.1">
    <property type="nucleotide sequence ID" value="NZ_JAGSYH010000003.1"/>
</dbReference>
<dbReference type="NCBIfam" id="NF033788">
    <property type="entry name" value="HTH_metalloreg"/>
    <property type="match status" value="1"/>
</dbReference>
<proteinExistence type="predicted"/>
<organism evidence="2 3">
    <name type="scientific">Acidicapsa dinghuensis</name>
    <dbReference type="NCBI Taxonomy" id="2218256"/>
    <lineage>
        <taxon>Bacteria</taxon>
        <taxon>Pseudomonadati</taxon>
        <taxon>Acidobacteriota</taxon>
        <taxon>Terriglobia</taxon>
        <taxon>Terriglobales</taxon>
        <taxon>Acidobacteriaceae</taxon>
        <taxon>Acidicapsa</taxon>
    </lineage>
</organism>
<dbReference type="SUPFAM" id="SSF53335">
    <property type="entry name" value="S-adenosyl-L-methionine-dependent methyltransferases"/>
    <property type="match status" value="1"/>
</dbReference>
<accession>A0ABW1EI64</accession>
<dbReference type="Gene3D" id="1.10.10.10">
    <property type="entry name" value="Winged helix-like DNA-binding domain superfamily/Winged helix DNA-binding domain"/>
    <property type="match status" value="1"/>
</dbReference>
<dbReference type="SMART" id="SM00418">
    <property type="entry name" value="HTH_ARSR"/>
    <property type="match status" value="1"/>
</dbReference>
<dbReference type="InterPro" id="IPR001845">
    <property type="entry name" value="HTH_ArsR_DNA-bd_dom"/>
</dbReference>
<sequence length="312" mass="34488">MSSSAPSLVKILRVAADPNRLRILLLLQQEELSVAELQEILTMGQSTISTHLSQLKSAGLVEDRRTGKSSLYRLTPNGSEGIVSPLLTRARAETPEAKTDQAEMRRIVKKRQEKMRSFFDSVAGRLGKDYVPGKSWKSVAEAFLRLMPPMTIADLGAGEGTFAMLLAQHASRVIAVDTSSKMIEVGRELATRHCVTNLDFRLGDMEELPIDSDSVDLVFFSQSLHHAMHPARAIQEAFRILRPGGRVVLLDLAKHRFEEARELYADEWLGFGEAELESMLGQAGFTSVETSIVDRDPEAPQFQTLLAIGTKA</sequence>
<comment type="caution">
    <text evidence="2">The sequence shown here is derived from an EMBL/GenBank/DDBJ whole genome shotgun (WGS) entry which is preliminary data.</text>
</comment>
<keyword evidence="3" id="KW-1185">Reference proteome</keyword>
<dbReference type="Proteomes" id="UP001596091">
    <property type="component" value="Unassembled WGS sequence"/>
</dbReference>
<feature type="domain" description="HTH arsR-type" evidence="1">
    <location>
        <begin position="1"/>
        <end position="94"/>
    </location>
</feature>
<evidence type="ECO:0000259" key="1">
    <source>
        <dbReference type="PROSITE" id="PS50987"/>
    </source>
</evidence>
<dbReference type="InterPro" id="IPR036388">
    <property type="entry name" value="WH-like_DNA-bd_sf"/>
</dbReference>
<dbReference type="InterPro" id="IPR036390">
    <property type="entry name" value="WH_DNA-bd_sf"/>
</dbReference>
<reference evidence="3" key="1">
    <citation type="journal article" date="2019" name="Int. J. Syst. Evol. Microbiol.">
        <title>The Global Catalogue of Microorganisms (GCM) 10K type strain sequencing project: providing services to taxonomists for standard genome sequencing and annotation.</title>
        <authorList>
            <consortium name="The Broad Institute Genomics Platform"/>
            <consortium name="The Broad Institute Genome Sequencing Center for Infectious Disease"/>
            <person name="Wu L."/>
            <person name="Ma J."/>
        </authorList>
    </citation>
    <scope>NUCLEOTIDE SEQUENCE [LARGE SCALE GENOMIC DNA]</scope>
    <source>
        <strain evidence="3">JCM 4087</strain>
    </source>
</reference>
<dbReference type="InterPro" id="IPR013216">
    <property type="entry name" value="Methyltransf_11"/>
</dbReference>
<dbReference type="Gene3D" id="3.40.50.150">
    <property type="entry name" value="Vaccinia Virus protein VP39"/>
    <property type="match status" value="1"/>
</dbReference>
<gene>
    <name evidence="2" type="ORF">ACFPT7_10210</name>
</gene>
<dbReference type="PROSITE" id="PS50987">
    <property type="entry name" value="HTH_ARSR_2"/>
    <property type="match status" value="1"/>
</dbReference>
<protein>
    <submittedName>
        <fullName evidence="2">ArsR/SmtB family transcription factor</fullName>
    </submittedName>
</protein>
<dbReference type="Pfam" id="PF01022">
    <property type="entry name" value="HTH_5"/>
    <property type="match status" value="1"/>
</dbReference>
<dbReference type="PANTHER" id="PTHR43591">
    <property type="entry name" value="METHYLTRANSFERASE"/>
    <property type="match status" value="1"/>
</dbReference>
<dbReference type="InterPro" id="IPR029063">
    <property type="entry name" value="SAM-dependent_MTases_sf"/>
</dbReference>
<dbReference type="SUPFAM" id="SSF46785">
    <property type="entry name" value="Winged helix' DNA-binding domain"/>
    <property type="match status" value="1"/>
</dbReference>